<evidence type="ECO:0000313" key="7">
    <source>
        <dbReference type="EMBL" id="OZI57594.1"/>
    </source>
</evidence>
<proteinExistence type="inferred from homology"/>
<dbReference type="InterPro" id="IPR051446">
    <property type="entry name" value="HTH_trans_reg/aminotransferase"/>
</dbReference>
<evidence type="ECO:0000313" key="8">
    <source>
        <dbReference type="Proteomes" id="UP000216885"/>
    </source>
</evidence>
<comment type="similarity">
    <text evidence="1">In the C-terminal section; belongs to the class-I pyridoxal-phosphate-dependent aminotransferase family.</text>
</comment>
<evidence type="ECO:0000259" key="6">
    <source>
        <dbReference type="PROSITE" id="PS50949"/>
    </source>
</evidence>
<dbReference type="AlphaFoldDB" id="A0A261U6N8"/>
<evidence type="ECO:0000256" key="3">
    <source>
        <dbReference type="ARBA" id="ARBA00023015"/>
    </source>
</evidence>
<keyword evidence="2" id="KW-0663">Pyridoxal phosphate</keyword>
<dbReference type="Gene3D" id="1.10.10.10">
    <property type="entry name" value="Winged helix-like DNA-binding domain superfamily/Winged helix DNA-binding domain"/>
    <property type="match status" value="1"/>
</dbReference>
<protein>
    <submittedName>
        <fullName evidence="7">2-aminoadipate aminotransferase</fullName>
    </submittedName>
</protein>
<dbReference type="GO" id="GO:0003677">
    <property type="term" value="F:DNA binding"/>
    <property type="evidence" value="ECO:0007669"/>
    <property type="project" value="UniProtKB-KW"/>
</dbReference>
<dbReference type="PANTHER" id="PTHR46577">
    <property type="entry name" value="HTH-TYPE TRANSCRIPTIONAL REGULATORY PROTEIN GABR"/>
    <property type="match status" value="1"/>
</dbReference>
<dbReference type="GO" id="GO:0030170">
    <property type="term" value="F:pyridoxal phosphate binding"/>
    <property type="evidence" value="ECO:0007669"/>
    <property type="project" value="InterPro"/>
</dbReference>
<gene>
    <name evidence="7" type="ORF">CAL20_09425</name>
</gene>
<organism evidence="7 8">
    <name type="scientific">Bordetella genomosp. 4</name>
    <dbReference type="NCBI Taxonomy" id="463044"/>
    <lineage>
        <taxon>Bacteria</taxon>
        <taxon>Pseudomonadati</taxon>
        <taxon>Pseudomonadota</taxon>
        <taxon>Betaproteobacteria</taxon>
        <taxon>Burkholderiales</taxon>
        <taxon>Alcaligenaceae</taxon>
        <taxon>Bordetella</taxon>
    </lineage>
</organism>
<name>A0A261U6N8_9BORD</name>
<dbReference type="GO" id="GO:0003700">
    <property type="term" value="F:DNA-binding transcription factor activity"/>
    <property type="evidence" value="ECO:0007669"/>
    <property type="project" value="InterPro"/>
</dbReference>
<keyword evidence="3" id="KW-0805">Transcription regulation</keyword>
<dbReference type="InterPro" id="IPR015421">
    <property type="entry name" value="PyrdxlP-dep_Trfase_major"/>
</dbReference>
<dbReference type="SUPFAM" id="SSF53383">
    <property type="entry name" value="PLP-dependent transferases"/>
    <property type="match status" value="1"/>
</dbReference>
<dbReference type="InterPro" id="IPR015424">
    <property type="entry name" value="PyrdxlP-dep_Trfase"/>
</dbReference>
<evidence type="ECO:0000256" key="2">
    <source>
        <dbReference type="ARBA" id="ARBA00022898"/>
    </source>
</evidence>
<dbReference type="Pfam" id="PF00155">
    <property type="entry name" value="Aminotran_1_2"/>
    <property type="match status" value="1"/>
</dbReference>
<comment type="caution">
    <text evidence="7">The sequence shown here is derived from an EMBL/GenBank/DDBJ whole genome shotgun (WGS) entry which is preliminary data.</text>
</comment>
<keyword evidence="7" id="KW-0032">Aminotransferase</keyword>
<dbReference type="Gene3D" id="3.90.1150.10">
    <property type="entry name" value="Aspartate Aminotransferase, domain 1"/>
    <property type="match status" value="1"/>
</dbReference>
<dbReference type="EMBL" id="NEVQ01000012">
    <property type="protein sequence ID" value="OZI57594.1"/>
    <property type="molecule type" value="Genomic_DNA"/>
</dbReference>
<evidence type="ECO:0000256" key="4">
    <source>
        <dbReference type="ARBA" id="ARBA00023125"/>
    </source>
</evidence>
<dbReference type="InterPro" id="IPR036388">
    <property type="entry name" value="WH-like_DNA-bd_sf"/>
</dbReference>
<dbReference type="InterPro" id="IPR015422">
    <property type="entry name" value="PyrdxlP-dep_Trfase_small"/>
</dbReference>
<dbReference type="InterPro" id="IPR000524">
    <property type="entry name" value="Tscrpt_reg_HTH_GntR"/>
</dbReference>
<keyword evidence="4" id="KW-0238">DNA-binding</keyword>
<dbReference type="SUPFAM" id="SSF46785">
    <property type="entry name" value="Winged helix' DNA-binding domain"/>
    <property type="match status" value="1"/>
</dbReference>
<dbReference type="InterPro" id="IPR036390">
    <property type="entry name" value="WH_DNA-bd_sf"/>
</dbReference>
<dbReference type="SMART" id="SM00345">
    <property type="entry name" value="HTH_GNTR"/>
    <property type="match status" value="1"/>
</dbReference>
<evidence type="ECO:0000256" key="5">
    <source>
        <dbReference type="ARBA" id="ARBA00023163"/>
    </source>
</evidence>
<dbReference type="CDD" id="cd07377">
    <property type="entry name" value="WHTH_GntR"/>
    <property type="match status" value="1"/>
</dbReference>
<reference evidence="7 8" key="1">
    <citation type="submission" date="2017-05" db="EMBL/GenBank/DDBJ databases">
        <title>Complete and WGS of Bordetella genogroups.</title>
        <authorList>
            <person name="Spilker T."/>
            <person name="LiPuma J."/>
        </authorList>
    </citation>
    <scope>NUCLEOTIDE SEQUENCE [LARGE SCALE GENOMIC DNA]</scope>
    <source>
        <strain evidence="7 8">AU9919</strain>
    </source>
</reference>
<feature type="domain" description="HTH gntR-type" evidence="6">
    <location>
        <begin position="16"/>
        <end position="84"/>
    </location>
</feature>
<keyword evidence="7" id="KW-0808">Transferase</keyword>
<keyword evidence="8" id="KW-1185">Reference proteome</keyword>
<dbReference type="Gene3D" id="3.40.640.10">
    <property type="entry name" value="Type I PLP-dependent aspartate aminotransferase-like (Major domain)"/>
    <property type="match status" value="1"/>
</dbReference>
<dbReference type="CDD" id="cd00609">
    <property type="entry name" value="AAT_like"/>
    <property type="match status" value="1"/>
</dbReference>
<dbReference type="Proteomes" id="UP000216885">
    <property type="component" value="Unassembled WGS sequence"/>
</dbReference>
<dbReference type="GO" id="GO:0008483">
    <property type="term" value="F:transaminase activity"/>
    <property type="evidence" value="ECO:0007669"/>
    <property type="project" value="UniProtKB-KW"/>
</dbReference>
<keyword evidence="5" id="KW-0804">Transcription</keyword>
<dbReference type="PANTHER" id="PTHR46577:SF2">
    <property type="entry name" value="TRANSCRIPTIONAL REGULATORY PROTEIN"/>
    <property type="match status" value="1"/>
</dbReference>
<dbReference type="PROSITE" id="PS50949">
    <property type="entry name" value="HTH_GNTR"/>
    <property type="match status" value="1"/>
</dbReference>
<sequence>MDVPMTSPQVQPTHEQPLYQRLADHYRRAIDNGVLAPAERMPSVRNLVRTHRVSLSTALQACRQLEDDGLIEARPRSGYFVRAKHRTVMLPASEPDLGVLPGPANYVGIHDRVSEFIAQCERHTTSINLALAAAAPEQYPAEALKQAMIRAVRQHPTMLVDHVPPHGHPELRTVLARRALELGMNLGPDDIVVTHGCIEAVNLALRAVARPGDTVAVESPVYFGLLQILESLGMRALEIPTSPQHGLSVDALELALQTHPHLRAVVVVPNFQNPLGCVMPDTEKARLVRLCERHQIALIEDDTYGLLCDDNQLRPAIKSWDHTGNVIYCASMHKTLAPGMRLGWMTGGRWAARVAMLKFAQSRSNEPLAQVAVAEYMGSKAYDRHLIRLRRQLKSQREHIAEDVARYFPPGTRLSMPEGSMLLWVEMPGQRSSTKVFERALAHGIRIAPGTMFSNSDRYSHFLRLSCGSPYTPQMAQAMRTLSDIVAEVG</sequence>
<dbReference type="InterPro" id="IPR004839">
    <property type="entry name" value="Aminotransferase_I/II_large"/>
</dbReference>
<evidence type="ECO:0000256" key="1">
    <source>
        <dbReference type="ARBA" id="ARBA00005384"/>
    </source>
</evidence>
<accession>A0A261U6N8</accession>
<dbReference type="Pfam" id="PF00392">
    <property type="entry name" value="GntR"/>
    <property type="match status" value="1"/>
</dbReference>